<gene>
    <name evidence="1" type="ORF">SDC9_205396</name>
</gene>
<comment type="caution">
    <text evidence="1">The sequence shown here is derived from an EMBL/GenBank/DDBJ whole genome shotgun (WGS) entry which is preliminary data.</text>
</comment>
<proteinExistence type="predicted"/>
<name>A0A645J3L8_9ZZZZ</name>
<protein>
    <recommendedName>
        <fullName evidence="2">Ornithine cyclodeaminase</fullName>
    </recommendedName>
</protein>
<accession>A0A645J3L8</accession>
<evidence type="ECO:0008006" key="2">
    <source>
        <dbReference type="Google" id="ProtNLM"/>
    </source>
</evidence>
<dbReference type="EMBL" id="VSSQ01129562">
    <property type="protein sequence ID" value="MPN57702.1"/>
    <property type="molecule type" value="Genomic_DNA"/>
</dbReference>
<sequence length="43" mass="4726">MCFVVCGMAVLDLGLGYDLYQAAIKKGIGQKLLLWESPHQAED</sequence>
<organism evidence="1">
    <name type="scientific">bioreactor metagenome</name>
    <dbReference type="NCBI Taxonomy" id="1076179"/>
    <lineage>
        <taxon>unclassified sequences</taxon>
        <taxon>metagenomes</taxon>
        <taxon>ecological metagenomes</taxon>
    </lineage>
</organism>
<dbReference type="AlphaFoldDB" id="A0A645J3L8"/>
<reference evidence="1" key="1">
    <citation type="submission" date="2019-08" db="EMBL/GenBank/DDBJ databases">
        <authorList>
            <person name="Kucharzyk K."/>
            <person name="Murdoch R.W."/>
            <person name="Higgins S."/>
            <person name="Loffler F."/>
        </authorList>
    </citation>
    <scope>NUCLEOTIDE SEQUENCE</scope>
</reference>
<evidence type="ECO:0000313" key="1">
    <source>
        <dbReference type="EMBL" id="MPN57702.1"/>
    </source>
</evidence>